<name>A0ABR2MQP8_9ASPA</name>
<dbReference type="Gene3D" id="1.10.238.10">
    <property type="entry name" value="EF-hand"/>
    <property type="match status" value="2"/>
</dbReference>
<sequence length="183" mass="21273">MSKLRILNFQYQKLKRLHALKPAKWFSAKDRQISDVMSIFHPNLDEMNCVFRKLDLNGDGRISTNELRSFLVTIGRENAAAEARSMIQVADLNKNGFIEFEEFMAVHQKGVTRSEIKMAFWMFDENKDGRIDAEEVMCMLRKLGETCSLEDCRRMVNKIDTNGDGLVDMDDFVIMMTRTMRQS</sequence>
<reference evidence="5 6" key="1">
    <citation type="journal article" date="2022" name="Nat. Plants">
        <title>Genomes of leafy and leafless Platanthera orchids illuminate the evolution of mycoheterotrophy.</title>
        <authorList>
            <person name="Li M.H."/>
            <person name="Liu K.W."/>
            <person name="Li Z."/>
            <person name="Lu H.C."/>
            <person name="Ye Q.L."/>
            <person name="Zhang D."/>
            <person name="Wang J.Y."/>
            <person name="Li Y.F."/>
            <person name="Zhong Z.M."/>
            <person name="Liu X."/>
            <person name="Yu X."/>
            <person name="Liu D.K."/>
            <person name="Tu X.D."/>
            <person name="Liu B."/>
            <person name="Hao Y."/>
            <person name="Liao X.Y."/>
            <person name="Jiang Y.T."/>
            <person name="Sun W.H."/>
            <person name="Chen J."/>
            <person name="Chen Y.Q."/>
            <person name="Ai Y."/>
            <person name="Zhai J.W."/>
            <person name="Wu S.S."/>
            <person name="Zhou Z."/>
            <person name="Hsiao Y.Y."/>
            <person name="Wu W.L."/>
            <person name="Chen Y.Y."/>
            <person name="Lin Y.F."/>
            <person name="Hsu J.L."/>
            <person name="Li C.Y."/>
            <person name="Wang Z.W."/>
            <person name="Zhao X."/>
            <person name="Zhong W.Y."/>
            <person name="Ma X.K."/>
            <person name="Ma L."/>
            <person name="Huang J."/>
            <person name="Chen G.Z."/>
            <person name="Huang M.Z."/>
            <person name="Huang L."/>
            <person name="Peng D.H."/>
            <person name="Luo Y.B."/>
            <person name="Zou S.Q."/>
            <person name="Chen S.P."/>
            <person name="Lan S."/>
            <person name="Tsai W.C."/>
            <person name="Van de Peer Y."/>
            <person name="Liu Z.J."/>
        </authorList>
    </citation>
    <scope>NUCLEOTIDE SEQUENCE [LARGE SCALE GENOMIC DNA]</scope>
    <source>
        <strain evidence="5">Lor288</strain>
    </source>
</reference>
<keyword evidence="3" id="KW-0106">Calcium</keyword>
<keyword evidence="1" id="KW-0479">Metal-binding</keyword>
<evidence type="ECO:0000259" key="4">
    <source>
        <dbReference type="PROSITE" id="PS50222"/>
    </source>
</evidence>
<dbReference type="PROSITE" id="PS50222">
    <property type="entry name" value="EF_HAND_2"/>
    <property type="match status" value="3"/>
</dbReference>
<evidence type="ECO:0000313" key="5">
    <source>
        <dbReference type="EMBL" id="KAK8966420.1"/>
    </source>
</evidence>
<dbReference type="InterPro" id="IPR018247">
    <property type="entry name" value="EF_Hand_1_Ca_BS"/>
</dbReference>
<accession>A0ABR2MQP8</accession>
<protein>
    <submittedName>
        <fullName evidence="5">Calmodulin-like protein 1</fullName>
    </submittedName>
</protein>
<dbReference type="Pfam" id="PF13499">
    <property type="entry name" value="EF-hand_7"/>
    <property type="match status" value="2"/>
</dbReference>
<dbReference type="InterPro" id="IPR002048">
    <property type="entry name" value="EF_hand_dom"/>
</dbReference>
<comment type="caution">
    <text evidence="5">The sequence shown here is derived from an EMBL/GenBank/DDBJ whole genome shotgun (WGS) entry which is preliminary data.</text>
</comment>
<feature type="domain" description="EF-hand" evidence="4">
    <location>
        <begin position="147"/>
        <end position="182"/>
    </location>
</feature>
<feature type="domain" description="EF-hand" evidence="4">
    <location>
        <begin position="111"/>
        <end position="146"/>
    </location>
</feature>
<dbReference type="InterPro" id="IPR011992">
    <property type="entry name" value="EF-hand-dom_pair"/>
</dbReference>
<dbReference type="SUPFAM" id="SSF47473">
    <property type="entry name" value="EF-hand"/>
    <property type="match status" value="1"/>
</dbReference>
<gene>
    <name evidence="5" type="primary">CML1</name>
    <name evidence="5" type="ORF">KSP40_PGU014154</name>
</gene>
<organism evidence="5 6">
    <name type="scientific">Platanthera guangdongensis</name>
    <dbReference type="NCBI Taxonomy" id="2320717"/>
    <lineage>
        <taxon>Eukaryota</taxon>
        <taxon>Viridiplantae</taxon>
        <taxon>Streptophyta</taxon>
        <taxon>Embryophyta</taxon>
        <taxon>Tracheophyta</taxon>
        <taxon>Spermatophyta</taxon>
        <taxon>Magnoliopsida</taxon>
        <taxon>Liliopsida</taxon>
        <taxon>Asparagales</taxon>
        <taxon>Orchidaceae</taxon>
        <taxon>Orchidoideae</taxon>
        <taxon>Orchideae</taxon>
        <taxon>Orchidinae</taxon>
        <taxon>Platanthera</taxon>
    </lineage>
</organism>
<evidence type="ECO:0000313" key="6">
    <source>
        <dbReference type="Proteomes" id="UP001412067"/>
    </source>
</evidence>
<feature type="domain" description="EF-hand" evidence="4">
    <location>
        <begin position="42"/>
        <end position="77"/>
    </location>
</feature>
<dbReference type="PROSITE" id="PS00018">
    <property type="entry name" value="EF_HAND_1"/>
    <property type="match status" value="3"/>
</dbReference>
<keyword evidence="2" id="KW-0677">Repeat</keyword>
<evidence type="ECO:0000256" key="2">
    <source>
        <dbReference type="ARBA" id="ARBA00022737"/>
    </source>
</evidence>
<evidence type="ECO:0000256" key="1">
    <source>
        <dbReference type="ARBA" id="ARBA00022723"/>
    </source>
</evidence>
<dbReference type="Proteomes" id="UP001412067">
    <property type="component" value="Unassembled WGS sequence"/>
</dbReference>
<proteinExistence type="predicted"/>
<dbReference type="SMART" id="SM00054">
    <property type="entry name" value="EFh"/>
    <property type="match status" value="4"/>
</dbReference>
<dbReference type="PANTHER" id="PTHR10891">
    <property type="entry name" value="EF-HAND CALCIUM-BINDING DOMAIN CONTAINING PROTEIN"/>
    <property type="match status" value="1"/>
</dbReference>
<dbReference type="EMBL" id="JBBWWR010000005">
    <property type="protein sequence ID" value="KAK8966420.1"/>
    <property type="molecule type" value="Genomic_DNA"/>
</dbReference>
<keyword evidence="6" id="KW-1185">Reference proteome</keyword>
<evidence type="ECO:0000256" key="3">
    <source>
        <dbReference type="ARBA" id="ARBA00022837"/>
    </source>
</evidence>
<dbReference type="InterPro" id="IPR039647">
    <property type="entry name" value="EF_hand_pair_protein_CML-like"/>
</dbReference>